<gene>
    <name evidence="2" type="ORF">CHIRRI_LOCUS11516</name>
</gene>
<reference evidence="2" key="1">
    <citation type="submission" date="2022-01" db="EMBL/GenBank/DDBJ databases">
        <authorList>
            <person name="King R."/>
        </authorList>
    </citation>
    <scope>NUCLEOTIDE SEQUENCE</scope>
</reference>
<reference evidence="2" key="2">
    <citation type="submission" date="2022-10" db="EMBL/GenBank/DDBJ databases">
        <authorList>
            <consortium name="ENA_rothamsted_submissions"/>
            <consortium name="culmorum"/>
            <person name="King R."/>
        </authorList>
    </citation>
    <scope>NUCLEOTIDE SEQUENCE</scope>
</reference>
<evidence type="ECO:0000256" key="1">
    <source>
        <dbReference type="SAM" id="SignalP"/>
    </source>
</evidence>
<dbReference type="AlphaFoldDB" id="A0A9N9S3Q0"/>
<name>A0A9N9S3Q0_9DIPT</name>
<organism evidence="2 3">
    <name type="scientific">Chironomus riparius</name>
    <dbReference type="NCBI Taxonomy" id="315576"/>
    <lineage>
        <taxon>Eukaryota</taxon>
        <taxon>Metazoa</taxon>
        <taxon>Ecdysozoa</taxon>
        <taxon>Arthropoda</taxon>
        <taxon>Hexapoda</taxon>
        <taxon>Insecta</taxon>
        <taxon>Pterygota</taxon>
        <taxon>Neoptera</taxon>
        <taxon>Endopterygota</taxon>
        <taxon>Diptera</taxon>
        <taxon>Nematocera</taxon>
        <taxon>Chironomoidea</taxon>
        <taxon>Chironomidae</taxon>
        <taxon>Chironominae</taxon>
        <taxon>Chironomus</taxon>
    </lineage>
</organism>
<dbReference type="EMBL" id="OU895879">
    <property type="protein sequence ID" value="CAG9808680.1"/>
    <property type="molecule type" value="Genomic_DNA"/>
</dbReference>
<proteinExistence type="predicted"/>
<keyword evidence="1" id="KW-0732">Signal</keyword>
<dbReference type="Proteomes" id="UP001153620">
    <property type="component" value="Chromosome 3"/>
</dbReference>
<evidence type="ECO:0000313" key="3">
    <source>
        <dbReference type="Proteomes" id="UP001153620"/>
    </source>
</evidence>
<keyword evidence="3" id="KW-1185">Reference proteome</keyword>
<dbReference type="OrthoDB" id="6627027at2759"/>
<protein>
    <submittedName>
        <fullName evidence="2">Uncharacterized protein</fullName>
    </submittedName>
</protein>
<evidence type="ECO:0000313" key="2">
    <source>
        <dbReference type="EMBL" id="CAG9808680.1"/>
    </source>
</evidence>
<accession>A0A9N9S3Q0</accession>
<feature type="signal peptide" evidence="1">
    <location>
        <begin position="1"/>
        <end position="17"/>
    </location>
</feature>
<feature type="chain" id="PRO_5040275049" evidence="1">
    <location>
        <begin position="18"/>
        <end position="175"/>
    </location>
</feature>
<sequence>MNRICTIFLMVLSTSFAEPPSLTYGAPSYPSGWETISPGYSYEPLVASTHYTSHAVGHIPSEGAHIDAKLLNTVKQVILAHENSQNSVSKPSGLYGAPKASYGPPSHGWQPWTSSRVSDLWFDHPTQSYPVAYYIGHDSYAPAHKGWQPASKGWEAPKKTVIIQVPKQTYGVPRW</sequence>